<evidence type="ECO:0000256" key="5">
    <source>
        <dbReference type="ARBA" id="ARBA00022741"/>
    </source>
</evidence>
<evidence type="ECO:0000256" key="2">
    <source>
        <dbReference type="ARBA" id="ARBA00022630"/>
    </source>
</evidence>
<keyword evidence="6" id="KW-0067">ATP-binding</keyword>
<evidence type="ECO:0000256" key="3">
    <source>
        <dbReference type="ARBA" id="ARBA00022643"/>
    </source>
</evidence>
<gene>
    <name evidence="9" type="ORF">A3J13_02340</name>
</gene>
<dbReference type="PANTHER" id="PTHR22749">
    <property type="entry name" value="RIBOFLAVIN KINASE/FMN ADENYLYLTRANSFERASE"/>
    <property type="match status" value="1"/>
</dbReference>
<dbReference type="SUPFAM" id="SSF82114">
    <property type="entry name" value="Riboflavin kinase-like"/>
    <property type="match status" value="1"/>
</dbReference>
<evidence type="ECO:0000256" key="1">
    <source>
        <dbReference type="ARBA" id="ARBA00012105"/>
    </source>
</evidence>
<evidence type="ECO:0000259" key="8">
    <source>
        <dbReference type="SMART" id="SM00904"/>
    </source>
</evidence>
<reference evidence="9 10" key="1">
    <citation type="journal article" date="2016" name="Nat. Commun.">
        <title>Thousands of microbial genomes shed light on interconnected biogeochemical processes in an aquifer system.</title>
        <authorList>
            <person name="Anantharaman K."/>
            <person name="Brown C.T."/>
            <person name="Hug L.A."/>
            <person name="Sharon I."/>
            <person name="Castelle C.J."/>
            <person name="Probst A.J."/>
            <person name="Thomas B.C."/>
            <person name="Singh A."/>
            <person name="Wilkins M.J."/>
            <person name="Karaoz U."/>
            <person name="Brodie E.L."/>
            <person name="Williams K.H."/>
            <person name="Hubbard S.S."/>
            <person name="Banfield J.F."/>
        </authorList>
    </citation>
    <scope>NUCLEOTIDE SEQUENCE [LARGE SCALE GENOMIC DNA]</scope>
</reference>
<dbReference type="EC" id="2.7.1.26" evidence="1"/>
<dbReference type="SMART" id="SM00904">
    <property type="entry name" value="Flavokinase"/>
    <property type="match status" value="1"/>
</dbReference>
<accession>A0A1F5MFE2</accession>
<proteinExistence type="predicted"/>
<sequence length="119" mass="13852">MYKFWGKVRIDHQRGKDLGFPTANVNLSKSIPEGIYISKTKIGDMKYKSLSFIGKVKTFEGKKYQSETYILDFSKNIYGKWISVDLIKKIRENKKFSSAKDLVVQMKKDEEVARKYLGI</sequence>
<dbReference type="GO" id="GO:0008531">
    <property type="term" value="F:riboflavin kinase activity"/>
    <property type="evidence" value="ECO:0007669"/>
    <property type="project" value="UniProtKB-EC"/>
</dbReference>
<dbReference type="GO" id="GO:0009231">
    <property type="term" value="P:riboflavin biosynthetic process"/>
    <property type="evidence" value="ECO:0007669"/>
    <property type="project" value="InterPro"/>
</dbReference>
<evidence type="ECO:0000256" key="4">
    <source>
        <dbReference type="ARBA" id="ARBA00022679"/>
    </source>
</evidence>
<evidence type="ECO:0000313" key="9">
    <source>
        <dbReference type="EMBL" id="OGE64087.1"/>
    </source>
</evidence>
<dbReference type="InterPro" id="IPR023468">
    <property type="entry name" value="Riboflavin_kinase"/>
</dbReference>
<dbReference type="GO" id="GO:0005524">
    <property type="term" value="F:ATP binding"/>
    <property type="evidence" value="ECO:0007669"/>
    <property type="project" value="UniProtKB-KW"/>
</dbReference>
<dbReference type="PANTHER" id="PTHR22749:SF6">
    <property type="entry name" value="RIBOFLAVIN KINASE"/>
    <property type="match status" value="1"/>
</dbReference>
<dbReference type="Proteomes" id="UP000183317">
    <property type="component" value="Unassembled WGS sequence"/>
</dbReference>
<evidence type="ECO:0000256" key="6">
    <source>
        <dbReference type="ARBA" id="ARBA00022840"/>
    </source>
</evidence>
<dbReference type="InterPro" id="IPR023465">
    <property type="entry name" value="Riboflavin_kinase_dom_sf"/>
</dbReference>
<dbReference type="GO" id="GO:0009398">
    <property type="term" value="P:FMN biosynthetic process"/>
    <property type="evidence" value="ECO:0007669"/>
    <property type="project" value="TreeGrafter"/>
</dbReference>
<protein>
    <recommendedName>
        <fullName evidence="1">riboflavin kinase</fullName>
        <ecNumber evidence="1">2.7.1.26</ecNumber>
    </recommendedName>
</protein>
<dbReference type="EMBL" id="MFDU01000047">
    <property type="protein sequence ID" value="OGE64087.1"/>
    <property type="molecule type" value="Genomic_DNA"/>
</dbReference>
<evidence type="ECO:0000313" key="10">
    <source>
        <dbReference type="Proteomes" id="UP000183317"/>
    </source>
</evidence>
<feature type="domain" description="Riboflavin kinase" evidence="8">
    <location>
        <begin position="2"/>
        <end position="118"/>
    </location>
</feature>
<evidence type="ECO:0000256" key="7">
    <source>
        <dbReference type="ARBA" id="ARBA00047880"/>
    </source>
</evidence>
<dbReference type="Pfam" id="PF01687">
    <property type="entry name" value="Flavokinase"/>
    <property type="match status" value="1"/>
</dbReference>
<keyword evidence="2" id="KW-0285">Flavoprotein</keyword>
<dbReference type="AlphaFoldDB" id="A0A1F5MFE2"/>
<organism evidence="9 10">
    <name type="scientific">Candidatus Daviesbacteria bacterium RIFCSPLOWO2_02_FULL_36_8</name>
    <dbReference type="NCBI Taxonomy" id="1797793"/>
    <lineage>
        <taxon>Bacteria</taxon>
        <taxon>Candidatus Daviesiibacteriota</taxon>
    </lineage>
</organism>
<comment type="catalytic activity">
    <reaction evidence="7">
        <text>riboflavin + ATP = FMN + ADP + H(+)</text>
        <dbReference type="Rhea" id="RHEA:14357"/>
        <dbReference type="ChEBI" id="CHEBI:15378"/>
        <dbReference type="ChEBI" id="CHEBI:30616"/>
        <dbReference type="ChEBI" id="CHEBI:57986"/>
        <dbReference type="ChEBI" id="CHEBI:58210"/>
        <dbReference type="ChEBI" id="CHEBI:456216"/>
        <dbReference type="EC" id="2.7.1.26"/>
    </reaction>
</comment>
<keyword evidence="3" id="KW-0288">FMN</keyword>
<dbReference type="InterPro" id="IPR015865">
    <property type="entry name" value="Riboflavin_kinase_bac/euk"/>
</dbReference>
<name>A0A1F5MFE2_9BACT</name>
<comment type="caution">
    <text evidence="9">The sequence shown here is derived from an EMBL/GenBank/DDBJ whole genome shotgun (WGS) entry which is preliminary data.</text>
</comment>
<keyword evidence="4" id="KW-0808">Transferase</keyword>
<keyword evidence="5" id="KW-0547">Nucleotide-binding</keyword>
<dbReference type="Gene3D" id="2.40.30.30">
    <property type="entry name" value="Riboflavin kinase-like"/>
    <property type="match status" value="1"/>
</dbReference>